<evidence type="ECO:0000256" key="9">
    <source>
        <dbReference type="ARBA" id="ARBA00023136"/>
    </source>
</evidence>
<proteinExistence type="inferred from homology"/>
<keyword evidence="7" id="KW-0915">Sodium</keyword>
<keyword evidence="3 12" id="KW-0813">Transport</keyword>
<feature type="non-terminal residue" evidence="14">
    <location>
        <position position="1"/>
    </location>
</feature>
<organism evidence="14">
    <name type="scientific">Homalodisca liturata</name>
    <dbReference type="NCBI Taxonomy" id="320908"/>
    <lineage>
        <taxon>Eukaryota</taxon>
        <taxon>Metazoa</taxon>
        <taxon>Ecdysozoa</taxon>
        <taxon>Arthropoda</taxon>
        <taxon>Hexapoda</taxon>
        <taxon>Insecta</taxon>
        <taxon>Pterygota</taxon>
        <taxon>Neoptera</taxon>
        <taxon>Paraneoptera</taxon>
        <taxon>Hemiptera</taxon>
        <taxon>Auchenorrhyncha</taxon>
        <taxon>Membracoidea</taxon>
        <taxon>Cicadellidae</taxon>
        <taxon>Cicadellinae</taxon>
        <taxon>Proconiini</taxon>
        <taxon>Homalodisca</taxon>
    </lineage>
</organism>
<keyword evidence="8 12" id="KW-0406">Ion transport</keyword>
<evidence type="ECO:0000256" key="8">
    <source>
        <dbReference type="ARBA" id="ARBA00023065"/>
    </source>
</evidence>
<evidence type="ECO:0000256" key="5">
    <source>
        <dbReference type="ARBA" id="ARBA00022692"/>
    </source>
</evidence>
<dbReference type="GO" id="GO:0015280">
    <property type="term" value="F:ligand-gated sodium channel activity"/>
    <property type="evidence" value="ECO:0007669"/>
    <property type="project" value="TreeGrafter"/>
</dbReference>
<evidence type="ECO:0000256" key="11">
    <source>
        <dbReference type="ARBA" id="ARBA00023303"/>
    </source>
</evidence>
<keyword evidence="4 12" id="KW-0894">Sodium channel</keyword>
<dbReference type="Pfam" id="PF00858">
    <property type="entry name" value="ASC"/>
    <property type="match status" value="1"/>
</dbReference>
<name>A0A1B6HFW2_9HEMI</name>
<dbReference type="EMBL" id="GECU01034143">
    <property type="protein sequence ID" value="JAS73563.1"/>
    <property type="molecule type" value="Transcribed_RNA"/>
</dbReference>
<dbReference type="PRINTS" id="PR01078">
    <property type="entry name" value="AMINACHANNEL"/>
</dbReference>
<dbReference type="AlphaFoldDB" id="A0A1B6HFW2"/>
<dbReference type="Gene3D" id="1.10.287.820">
    <property type="entry name" value="Acid-sensing ion channel domain"/>
    <property type="match status" value="1"/>
</dbReference>
<sequence>NITSLHGFRYLVDPVCGSLARLLWVCVIVLGAFATKEMIGEQLLLYQREPIVFSYQDKRTHIQDIPFPAVSICSQSQMLPSIFNYSDLLLKPQDLLTVKEKHQLDYANYICSMEKIGSGFQRHLDTSILDEIFQRRNKLCDEEFEEIQWQKVRLVPACDFLQPVLTRYGHCYTFNTASFFQYMRPQYSAVFVSAYSNLESTNITRNAEEELLWQRRHMMPWKTKDSSLYGGVIMTLNFRSHDFDDTCSLGDRSFSVLIHSPTELPDASASEHVIQARMAGLIAVTPKITVSSQSVLKLPSSRRGCYLPHERRLQYFSSYSQRNCEIECLANWTMQQCGCSAPYHPREMDTPVCGMRMQPCVSLMGQSIEGKCHCLPNCNNARYTTVMTTFHRRHLSLDRSDMAQVIVAFTKKGFIAREVQIIAEKVEVVGKIGGLLSLFLGASVISLLEIIYFASLRPLVVFWNYWRRTKVICEPQRTTVSALQSSDKLVLNYY</sequence>
<evidence type="ECO:0000256" key="4">
    <source>
        <dbReference type="ARBA" id="ARBA00022461"/>
    </source>
</evidence>
<dbReference type="PANTHER" id="PTHR11690:SF288">
    <property type="entry name" value="AMILORIDE-SENSITIVE NA+ CHANNEL-RELATED"/>
    <property type="match status" value="1"/>
</dbReference>
<dbReference type="Gene3D" id="1.10.287.770">
    <property type="entry name" value="YojJ-like"/>
    <property type="match status" value="1"/>
</dbReference>
<dbReference type="InterPro" id="IPR001873">
    <property type="entry name" value="ENaC"/>
</dbReference>
<evidence type="ECO:0000256" key="1">
    <source>
        <dbReference type="ARBA" id="ARBA00004141"/>
    </source>
</evidence>
<evidence type="ECO:0000256" key="13">
    <source>
        <dbReference type="SAM" id="Phobius"/>
    </source>
</evidence>
<evidence type="ECO:0000256" key="10">
    <source>
        <dbReference type="ARBA" id="ARBA00023201"/>
    </source>
</evidence>
<comment type="similarity">
    <text evidence="2 12">Belongs to the amiloride-sensitive sodium channel (TC 1.A.6) family.</text>
</comment>
<keyword evidence="10 12" id="KW-0739">Sodium transport</keyword>
<protein>
    <submittedName>
        <fullName evidence="14">Uncharacterized protein</fullName>
    </submittedName>
</protein>
<dbReference type="PANTHER" id="PTHR11690">
    <property type="entry name" value="AMILORIDE-SENSITIVE SODIUM CHANNEL-RELATED"/>
    <property type="match status" value="1"/>
</dbReference>
<comment type="subcellular location">
    <subcellularLocation>
        <location evidence="1">Membrane</location>
        <topology evidence="1">Multi-pass membrane protein</topology>
    </subcellularLocation>
</comment>
<evidence type="ECO:0000313" key="14">
    <source>
        <dbReference type="EMBL" id="JAS73563.1"/>
    </source>
</evidence>
<evidence type="ECO:0000256" key="3">
    <source>
        <dbReference type="ARBA" id="ARBA00022448"/>
    </source>
</evidence>
<gene>
    <name evidence="14" type="ORF">g.7367</name>
</gene>
<evidence type="ECO:0000256" key="12">
    <source>
        <dbReference type="RuleBase" id="RU000679"/>
    </source>
</evidence>
<evidence type="ECO:0000256" key="2">
    <source>
        <dbReference type="ARBA" id="ARBA00007193"/>
    </source>
</evidence>
<keyword evidence="9 13" id="KW-0472">Membrane</keyword>
<accession>A0A1B6HFW2</accession>
<dbReference type="GO" id="GO:0005886">
    <property type="term" value="C:plasma membrane"/>
    <property type="evidence" value="ECO:0007669"/>
    <property type="project" value="TreeGrafter"/>
</dbReference>
<keyword evidence="6 13" id="KW-1133">Transmembrane helix</keyword>
<reference evidence="14" key="1">
    <citation type="submission" date="2015-11" db="EMBL/GenBank/DDBJ databases">
        <title>De novo transcriptome assembly of four potential Pierce s Disease insect vectors from Arizona vineyards.</title>
        <authorList>
            <person name="Tassone E.E."/>
        </authorList>
    </citation>
    <scope>NUCLEOTIDE SEQUENCE</scope>
</reference>
<keyword evidence="5 12" id="KW-0812">Transmembrane</keyword>
<evidence type="ECO:0000256" key="7">
    <source>
        <dbReference type="ARBA" id="ARBA00023053"/>
    </source>
</evidence>
<evidence type="ECO:0000256" key="6">
    <source>
        <dbReference type="ARBA" id="ARBA00022989"/>
    </source>
</evidence>
<feature type="transmembrane region" description="Helical" evidence="13">
    <location>
        <begin position="435"/>
        <end position="455"/>
    </location>
</feature>
<keyword evidence="11 12" id="KW-0407">Ion channel</keyword>